<evidence type="ECO:0000313" key="2">
    <source>
        <dbReference type="Proteomes" id="UP000008142"/>
    </source>
</evidence>
<sequence length="113" mass="11949">MGSKNSERVQVVIRSPPFSVALSTHQENMSCGSQTPLTACSAGVVRVLHCLDFESKAQQVNGSIDVIHSSIANTSLKLGSLPNGGTPSLSQVHIIDRHCIKNIKNSGLFGPLP</sequence>
<organism evidence="2">
    <name type="scientific">Ajellomyces capsulatus (strain H88)</name>
    <name type="common">Darling's disease fungus</name>
    <name type="synonym">Histoplasma capsulatum</name>
    <dbReference type="NCBI Taxonomy" id="544711"/>
    <lineage>
        <taxon>Eukaryota</taxon>
        <taxon>Fungi</taxon>
        <taxon>Dikarya</taxon>
        <taxon>Ascomycota</taxon>
        <taxon>Pezizomycotina</taxon>
        <taxon>Eurotiomycetes</taxon>
        <taxon>Eurotiomycetidae</taxon>
        <taxon>Onygenales</taxon>
        <taxon>Ajellomycetaceae</taxon>
        <taxon>Histoplasma</taxon>
    </lineage>
</organism>
<dbReference type="EMBL" id="DS990637">
    <property type="protein sequence ID" value="EGC43536.1"/>
    <property type="molecule type" value="Genomic_DNA"/>
</dbReference>
<dbReference type="HOGENOM" id="CLU_2132813_0_0_1"/>
<accession>F0UDK5</accession>
<dbReference type="Proteomes" id="UP000008142">
    <property type="component" value="Unassembled WGS sequence"/>
</dbReference>
<dbReference type="OrthoDB" id="10279943at2759"/>
<gene>
    <name evidence="1" type="ORF">HCEG_02751</name>
</gene>
<protein>
    <submittedName>
        <fullName evidence="1">Predicted protein</fullName>
    </submittedName>
</protein>
<evidence type="ECO:0000313" key="1">
    <source>
        <dbReference type="EMBL" id="EGC43536.1"/>
    </source>
</evidence>
<dbReference type="AlphaFoldDB" id="F0UDK5"/>
<proteinExistence type="predicted"/>
<dbReference type="OMA" id="HCIKNIK"/>
<name>F0UDK5_AJEC8</name>
<reference evidence="2" key="1">
    <citation type="submission" date="2008-07" db="EMBL/GenBank/DDBJ databases">
        <title>Annotation of Ajellomyces capsulatus strain H88.</title>
        <authorList>
            <person name="Champion M."/>
            <person name="Cuomo C."/>
            <person name="Ma L.-J."/>
            <person name="Henn M.R."/>
            <person name="Sil A."/>
            <person name="Goldman B."/>
            <person name="Young S.K."/>
            <person name="Kodira C.D."/>
            <person name="Zeng Q."/>
            <person name="Koehrsen M."/>
            <person name="Alvarado L."/>
            <person name="Berlin A."/>
            <person name="Borenstein D."/>
            <person name="Chen Z."/>
            <person name="Engels R."/>
            <person name="Freedman E."/>
            <person name="Gellesch M."/>
            <person name="Goldberg J."/>
            <person name="Griggs A."/>
            <person name="Gujja S."/>
            <person name="Heiman D."/>
            <person name="Hepburn T."/>
            <person name="Howarth C."/>
            <person name="Jen D."/>
            <person name="Larson L."/>
            <person name="Lewis B."/>
            <person name="Mehta T."/>
            <person name="Park D."/>
            <person name="Pearson M."/>
            <person name="Roberts A."/>
            <person name="Saif S."/>
            <person name="Shea T."/>
            <person name="Shenoy N."/>
            <person name="Sisk P."/>
            <person name="Stolte C."/>
            <person name="Sykes S."/>
            <person name="Walk T."/>
            <person name="White J."/>
            <person name="Yandava C."/>
            <person name="Klein B."/>
            <person name="McEwen J.G."/>
            <person name="Puccia R."/>
            <person name="Goldman G.H."/>
            <person name="Felipe M.S."/>
            <person name="Nino-Vega G."/>
            <person name="San-Blas G."/>
            <person name="Taylor J."/>
            <person name="Mendoza L."/>
            <person name="Galagan J."/>
            <person name="Nusbaum C."/>
            <person name="Birren B."/>
        </authorList>
    </citation>
    <scope>NUCLEOTIDE SEQUENCE [LARGE SCALE GENOMIC DNA]</scope>
    <source>
        <strain evidence="2">H88</strain>
    </source>
</reference>